<feature type="signal peptide" evidence="5">
    <location>
        <begin position="1"/>
        <end position="34"/>
    </location>
</feature>
<evidence type="ECO:0000256" key="4">
    <source>
        <dbReference type="ARBA" id="ARBA00022729"/>
    </source>
</evidence>
<evidence type="ECO:0000256" key="3">
    <source>
        <dbReference type="ARBA" id="ARBA00022525"/>
    </source>
</evidence>
<dbReference type="AlphaFoldDB" id="A0A5K0YIP1"/>
<dbReference type="Pfam" id="PF14543">
    <property type="entry name" value="TAXi_N"/>
    <property type="match status" value="1"/>
</dbReference>
<dbReference type="SUPFAM" id="SSF50630">
    <property type="entry name" value="Acid proteases"/>
    <property type="match status" value="1"/>
</dbReference>
<name>A0A5K0YIP1_9MAGN</name>
<dbReference type="PROSITE" id="PS51767">
    <property type="entry name" value="PEPTIDASE_A1"/>
    <property type="match status" value="1"/>
</dbReference>
<dbReference type="EMBL" id="LR721777">
    <property type="protein sequence ID" value="VVV76493.1"/>
    <property type="molecule type" value="Genomic_DNA"/>
</dbReference>
<organism evidence="7">
    <name type="scientific">Nymphaea colorata</name>
    <name type="common">pocket water lily</name>
    <dbReference type="NCBI Taxonomy" id="210225"/>
    <lineage>
        <taxon>Eukaryota</taxon>
        <taxon>Viridiplantae</taxon>
        <taxon>Streptophyta</taxon>
        <taxon>Embryophyta</taxon>
        <taxon>Tracheophyta</taxon>
        <taxon>Spermatophyta</taxon>
        <taxon>Magnoliopsida</taxon>
        <taxon>Nymphaeales</taxon>
        <taxon>Nymphaeaceae</taxon>
        <taxon>Nymphaea</taxon>
    </lineage>
</organism>
<accession>A0A5K0YIP1</accession>
<dbReference type="GO" id="GO:0005576">
    <property type="term" value="C:extracellular region"/>
    <property type="evidence" value="ECO:0007669"/>
    <property type="project" value="UniProtKB-SubCell"/>
</dbReference>
<dbReference type="Pfam" id="PF14541">
    <property type="entry name" value="TAXi_C"/>
    <property type="match status" value="1"/>
</dbReference>
<dbReference type="OMA" id="LFICGSN"/>
<dbReference type="FunFam" id="2.40.70.10:FF:000045">
    <property type="entry name" value="Basic 7S globulin"/>
    <property type="match status" value="1"/>
</dbReference>
<dbReference type="GO" id="GO:0004190">
    <property type="term" value="F:aspartic-type endopeptidase activity"/>
    <property type="evidence" value="ECO:0007669"/>
    <property type="project" value="InterPro"/>
</dbReference>
<keyword evidence="3" id="KW-0964">Secreted</keyword>
<feature type="domain" description="Peptidase A1" evidence="6">
    <location>
        <begin position="55"/>
        <end position="420"/>
    </location>
</feature>
<evidence type="ECO:0000256" key="5">
    <source>
        <dbReference type="SAM" id="SignalP"/>
    </source>
</evidence>
<dbReference type="OrthoDB" id="1904546at2759"/>
<feature type="chain" id="PRO_5023862085" description="Peptidase A1 domain-containing protein" evidence="5">
    <location>
        <begin position="35"/>
        <end position="437"/>
    </location>
</feature>
<dbReference type="PANTHER" id="PTHR47965:SF95">
    <property type="entry name" value="PEPTIDASE A1 DOMAIN-CONTAINING PROTEIN"/>
    <property type="match status" value="1"/>
</dbReference>
<comment type="subcellular location">
    <subcellularLocation>
        <location evidence="1">Secreted</location>
        <location evidence="1">Extracellular space</location>
    </subcellularLocation>
</comment>
<evidence type="ECO:0000256" key="1">
    <source>
        <dbReference type="ARBA" id="ARBA00004239"/>
    </source>
</evidence>
<protein>
    <recommendedName>
        <fullName evidence="6">Peptidase A1 domain-containing protein</fullName>
    </recommendedName>
</protein>
<sequence>MASSSQLTAVSFFLIISSLLLLSFSIISLEAAAAASPKPKALFLPVTKDAATQQYLTTFEHKTPLTTGKFAVDVGGGYLWVDCGTDYVSSSFRPVACGSPTCNAAGAFGCTTECYGTRRPGCYNNTCAGNPSNPFSNVGTSGDLGDDVLALRSVDGLKMGPLVTVPHFTFMCGSQVIVSGLAAGARGILGLGRSGVDAATQFGNAFGITKKFSVCLPSGSSQGNLFFGGGIDSSWFVGYTKLLINPVSTAGSFFQGERSVEYFVKVTGVKVGGKAIPVNSTLLDIHKGNGGTKISTVDKYTRLESSVYKAVEAAFVREAAAKGIKRVAAVKPFGACFSTANVATLYTGWAVPEIELSFEGAAAGWRMFGGSSMVDLKNGVMCLGLVDAGVNPRTTIVIGGYQLENNLLEFDLESNKMGFSSSLFFKKTICASFNVAS</sequence>
<dbReference type="Gene3D" id="2.40.70.10">
    <property type="entry name" value="Acid Proteases"/>
    <property type="match status" value="2"/>
</dbReference>
<evidence type="ECO:0000259" key="6">
    <source>
        <dbReference type="PROSITE" id="PS51767"/>
    </source>
</evidence>
<dbReference type="FunFam" id="2.40.70.10:FF:000041">
    <property type="entry name" value="Basic 7S globulin"/>
    <property type="match status" value="1"/>
</dbReference>
<comment type="similarity">
    <text evidence="2">Belongs to the peptidase A1 family.</text>
</comment>
<dbReference type="PANTHER" id="PTHR47965">
    <property type="entry name" value="ASPARTYL PROTEASE-RELATED"/>
    <property type="match status" value="1"/>
</dbReference>
<keyword evidence="4 5" id="KW-0732">Signal</keyword>
<proteinExistence type="inferred from homology"/>
<evidence type="ECO:0000256" key="2">
    <source>
        <dbReference type="ARBA" id="ARBA00007447"/>
    </source>
</evidence>
<dbReference type="Gramene" id="NC12G0096270.1">
    <property type="protein sequence ID" value="NC12G0096270.1:cds"/>
    <property type="gene ID" value="NC12G0096270"/>
</dbReference>
<gene>
    <name evidence="7" type="ORF">NYM_LOCUS8092</name>
</gene>
<dbReference type="GO" id="GO:0006508">
    <property type="term" value="P:proteolysis"/>
    <property type="evidence" value="ECO:0007669"/>
    <property type="project" value="InterPro"/>
</dbReference>
<dbReference type="InterPro" id="IPR032861">
    <property type="entry name" value="TAXi_N"/>
</dbReference>
<dbReference type="InterPro" id="IPR001461">
    <property type="entry name" value="Aspartic_peptidase_A1"/>
</dbReference>
<evidence type="ECO:0000313" key="7">
    <source>
        <dbReference type="EMBL" id="VVV76493.1"/>
    </source>
</evidence>
<dbReference type="InterPro" id="IPR032799">
    <property type="entry name" value="TAXi_C"/>
</dbReference>
<reference evidence="7" key="1">
    <citation type="submission" date="2019-09" db="EMBL/GenBank/DDBJ databases">
        <authorList>
            <person name="Zhang L."/>
        </authorList>
    </citation>
    <scope>NUCLEOTIDE SEQUENCE</scope>
</reference>
<dbReference type="InterPro" id="IPR033121">
    <property type="entry name" value="PEPTIDASE_A1"/>
</dbReference>
<dbReference type="InterPro" id="IPR021109">
    <property type="entry name" value="Peptidase_aspartic_dom_sf"/>
</dbReference>